<protein>
    <submittedName>
        <fullName evidence="1">Uncharacterized protein</fullName>
    </submittedName>
</protein>
<name>A0A0A8YF71_ARUDO</name>
<sequence>MWKMLRDLPLAKYLVFEKKM</sequence>
<organism evidence="1">
    <name type="scientific">Arundo donax</name>
    <name type="common">Giant reed</name>
    <name type="synonym">Donax arundinaceus</name>
    <dbReference type="NCBI Taxonomy" id="35708"/>
    <lineage>
        <taxon>Eukaryota</taxon>
        <taxon>Viridiplantae</taxon>
        <taxon>Streptophyta</taxon>
        <taxon>Embryophyta</taxon>
        <taxon>Tracheophyta</taxon>
        <taxon>Spermatophyta</taxon>
        <taxon>Magnoliopsida</taxon>
        <taxon>Liliopsida</taxon>
        <taxon>Poales</taxon>
        <taxon>Poaceae</taxon>
        <taxon>PACMAD clade</taxon>
        <taxon>Arundinoideae</taxon>
        <taxon>Arundineae</taxon>
        <taxon>Arundo</taxon>
    </lineage>
</organism>
<evidence type="ECO:0000313" key="1">
    <source>
        <dbReference type="EMBL" id="JAD24313.1"/>
    </source>
</evidence>
<proteinExistence type="predicted"/>
<reference evidence="1" key="1">
    <citation type="submission" date="2014-09" db="EMBL/GenBank/DDBJ databases">
        <authorList>
            <person name="Magalhaes I.L.F."/>
            <person name="Oliveira U."/>
            <person name="Santos F.R."/>
            <person name="Vidigal T.H.D.A."/>
            <person name="Brescovit A.D."/>
            <person name="Santos A.J."/>
        </authorList>
    </citation>
    <scope>NUCLEOTIDE SEQUENCE</scope>
    <source>
        <tissue evidence="1">Shoot tissue taken approximately 20 cm above the soil surface</tissue>
    </source>
</reference>
<dbReference type="AlphaFoldDB" id="A0A0A8YF71"/>
<accession>A0A0A8YF71</accession>
<dbReference type="EMBL" id="GBRH01273582">
    <property type="protein sequence ID" value="JAD24313.1"/>
    <property type="molecule type" value="Transcribed_RNA"/>
</dbReference>
<reference evidence="1" key="2">
    <citation type="journal article" date="2015" name="Data Brief">
        <title>Shoot transcriptome of the giant reed, Arundo donax.</title>
        <authorList>
            <person name="Barrero R.A."/>
            <person name="Guerrero F.D."/>
            <person name="Moolhuijzen P."/>
            <person name="Goolsby J.A."/>
            <person name="Tidwell J."/>
            <person name="Bellgard S.E."/>
            <person name="Bellgard M.I."/>
        </authorList>
    </citation>
    <scope>NUCLEOTIDE SEQUENCE</scope>
    <source>
        <tissue evidence="1">Shoot tissue taken approximately 20 cm above the soil surface</tissue>
    </source>
</reference>